<comment type="caution">
    <text evidence="1">The sequence shown here is derived from an EMBL/GenBank/DDBJ whole genome shotgun (WGS) entry which is preliminary data.</text>
</comment>
<sequence length="96" mass="11461">MMKHKAKQEFVDKQNYNNLCARSTLYPGVDIEDIPVMTIEDFKPYKMKREIISISYNEDRKSVTIHFNKKYNHTGLGSKKLIKYLVDWTTFNRLKL</sequence>
<dbReference type="EMBL" id="LAZR01050888">
    <property type="protein sequence ID" value="KKK86342.1"/>
    <property type="molecule type" value="Genomic_DNA"/>
</dbReference>
<protein>
    <submittedName>
        <fullName evidence="1">Uncharacterized protein</fullName>
    </submittedName>
</protein>
<name>A0A0F8YY05_9ZZZZ</name>
<dbReference type="AlphaFoldDB" id="A0A0F8YY05"/>
<accession>A0A0F8YY05</accession>
<proteinExistence type="predicted"/>
<gene>
    <name evidence="1" type="ORF">LCGC14_2764180</name>
</gene>
<reference evidence="1" key="1">
    <citation type="journal article" date="2015" name="Nature">
        <title>Complex archaea that bridge the gap between prokaryotes and eukaryotes.</title>
        <authorList>
            <person name="Spang A."/>
            <person name="Saw J.H."/>
            <person name="Jorgensen S.L."/>
            <person name="Zaremba-Niedzwiedzka K."/>
            <person name="Martijn J."/>
            <person name="Lind A.E."/>
            <person name="van Eijk R."/>
            <person name="Schleper C."/>
            <person name="Guy L."/>
            <person name="Ettema T.J."/>
        </authorList>
    </citation>
    <scope>NUCLEOTIDE SEQUENCE</scope>
</reference>
<organism evidence="1">
    <name type="scientific">marine sediment metagenome</name>
    <dbReference type="NCBI Taxonomy" id="412755"/>
    <lineage>
        <taxon>unclassified sequences</taxon>
        <taxon>metagenomes</taxon>
        <taxon>ecological metagenomes</taxon>
    </lineage>
</organism>
<evidence type="ECO:0000313" key="1">
    <source>
        <dbReference type="EMBL" id="KKK86342.1"/>
    </source>
</evidence>